<dbReference type="EMBL" id="JAATIP010000290">
    <property type="protein sequence ID" value="KAF4353770.1"/>
    <property type="molecule type" value="Genomic_DNA"/>
</dbReference>
<evidence type="ECO:0000313" key="4">
    <source>
        <dbReference type="Proteomes" id="UP000525078"/>
    </source>
</evidence>
<dbReference type="Proteomes" id="UP000583929">
    <property type="component" value="Unassembled WGS sequence"/>
</dbReference>
<dbReference type="InterPro" id="IPR011422">
    <property type="entry name" value="BRAP2/ETP1_RRM"/>
</dbReference>
<gene>
    <name evidence="2" type="ORF">F8388_024339</name>
    <name evidence="3" type="ORF">G4B88_004048</name>
</gene>
<dbReference type="GO" id="GO:0061630">
    <property type="term" value="F:ubiquitin protein ligase activity"/>
    <property type="evidence" value="ECO:0007669"/>
    <property type="project" value="TreeGrafter"/>
</dbReference>
<evidence type="ECO:0000313" key="2">
    <source>
        <dbReference type="EMBL" id="KAF4353770.1"/>
    </source>
</evidence>
<dbReference type="PANTHER" id="PTHR24007">
    <property type="entry name" value="BRCA1-ASSOCIATED PROTEIN"/>
    <property type="match status" value="1"/>
</dbReference>
<dbReference type="PANTHER" id="PTHR24007:SF7">
    <property type="entry name" value="BRCA1-ASSOCIATED PROTEIN"/>
    <property type="match status" value="1"/>
</dbReference>
<dbReference type="Proteomes" id="UP000525078">
    <property type="component" value="Unassembled WGS sequence"/>
</dbReference>
<comment type="caution">
    <text evidence="3">The sequence shown here is derived from an EMBL/GenBank/DDBJ whole genome shotgun (WGS) entry which is preliminary data.</text>
</comment>
<dbReference type="GO" id="GO:0007265">
    <property type="term" value="P:Ras protein signal transduction"/>
    <property type="evidence" value="ECO:0007669"/>
    <property type="project" value="TreeGrafter"/>
</dbReference>
<accession>A0A7J6GY53</accession>
<organism evidence="3 5">
    <name type="scientific">Cannabis sativa</name>
    <name type="common">Hemp</name>
    <name type="synonym">Marijuana</name>
    <dbReference type="NCBI Taxonomy" id="3483"/>
    <lineage>
        <taxon>Eukaryota</taxon>
        <taxon>Viridiplantae</taxon>
        <taxon>Streptophyta</taxon>
        <taxon>Embryophyta</taxon>
        <taxon>Tracheophyta</taxon>
        <taxon>Spermatophyta</taxon>
        <taxon>Magnoliopsida</taxon>
        <taxon>eudicotyledons</taxon>
        <taxon>Gunneridae</taxon>
        <taxon>Pentapetalae</taxon>
        <taxon>rosids</taxon>
        <taxon>fabids</taxon>
        <taxon>Rosales</taxon>
        <taxon>Cannabaceae</taxon>
        <taxon>Cannabis</taxon>
    </lineage>
</organism>
<dbReference type="EMBL" id="JAATIQ010000077">
    <property type="protein sequence ID" value="KAF4387721.1"/>
    <property type="molecule type" value="Genomic_DNA"/>
</dbReference>
<name>A0A7J6GY53_CANSA</name>
<protein>
    <recommendedName>
        <fullName evidence="1">BRCA1-associated 2/ETP1 RRM domain-containing protein</fullName>
    </recommendedName>
</protein>
<dbReference type="OrthoDB" id="1737831at2759"/>
<dbReference type="GO" id="GO:0005737">
    <property type="term" value="C:cytoplasm"/>
    <property type="evidence" value="ECO:0007669"/>
    <property type="project" value="TreeGrafter"/>
</dbReference>
<evidence type="ECO:0000313" key="5">
    <source>
        <dbReference type="Proteomes" id="UP000583929"/>
    </source>
</evidence>
<dbReference type="GO" id="GO:0016567">
    <property type="term" value="P:protein ubiquitination"/>
    <property type="evidence" value="ECO:0007669"/>
    <property type="project" value="TreeGrafter"/>
</dbReference>
<keyword evidence="5" id="KW-1185">Reference proteome</keyword>
<sequence length="107" mass="12640">MSTKEPCQNDFTQRFKLSSCRGFIVLYMNNDVLPAKRSPLVCVCQVPNQITYADFCQFCGPDFINQISQMQIIRISDHNENRCYSILIKFYCQDSADRFFRHFNTQF</sequence>
<dbReference type="AlphaFoldDB" id="A0A7J6GY53"/>
<dbReference type="Pfam" id="PF07576">
    <property type="entry name" value="BRAP2"/>
    <property type="match status" value="1"/>
</dbReference>
<reference evidence="4 5" key="1">
    <citation type="journal article" date="2020" name="bioRxiv">
        <title>Sequence and annotation of 42 cannabis genomes reveals extensive copy number variation in cannabinoid synthesis and pathogen resistance genes.</title>
        <authorList>
            <person name="Mckernan K.J."/>
            <person name="Helbert Y."/>
            <person name="Kane L.T."/>
            <person name="Ebling H."/>
            <person name="Zhang L."/>
            <person name="Liu B."/>
            <person name="Eaton Z."/>
            <person name="Mclaughlin S."/>
            <person name="Kingan S."/>
            <person name="Baybayan P."/>
            <person name="Concepcion G."/>
            <person name="Jordan M."/>
            <person name="Riva A."/>
            <person name="Barbazuk W."/>
            <person name="Harkins T."/>
        </authorList>
    </citation>
    <scope>NUCLEOTIDE SEQUENCE [LARGE SCALE GENOMIC DNA]</scope>
    <source>
        <strain evidence="4 5">cv. Jamaican Lion 4</strain>
        <strain evidence="3">Father</strain>
        <strain evidence="2">Mother</strain>
        <tissue evidence="3">Leaf</tissue>
    </source>
</reference>
<proteinExistence type="predicted"/>
<evidence type="ECO:0000259" key="1">
    <source>
        <dbReference type="Pfam" id="PF07576"/>
    </source>
</evidence>
<evidence type="ECO:0000313" key="3">
    <source>
        <dbReference type="EMBL" id="KAF4387721.1"/>
    </source>
</evidence>
<feature type="domain" description="BRCA1-associated 2/ETP1 RRM" evidence="1">
    <location>
        <begin position="34"/>
        <end position="105"/>
    </location>
</feature>